<dbReference type="PANTHER" id="PTHR43482:SF1">
    <property type="entry name" value="PROTEIN AST1-RELATED"/>
    <property type="match status" value="1"/>
</dbReference>
<dbReference type="InterPro" id="IPR052585">
    <property type="entry name" value="Lipid_raft_assoc_Zn_ADH"/>
</dbReference>
<dbReference type="SUPFAM" id="SSF51735">
    <property type="entry name" value="NAD(P)-binding Rossmann-fold domains"/>
    <property type="match status" value="1"/>
</dbReference>
<name>A0A1N5WUF9_9ACTN</name>
<feature type="domain" description="Enoyl reductase (ER)" evidence="1">
    <location>
        <begin position="11"/>
        <end position="301"/>
    </location>
</feature>
<dbReference type="SUPFAM" id="SSF50129">
    <property type="entry name" value="GroES-like"/>
    <property type="match status" value="1"/>
</dbReference>
<gene>
    <name evidence="2" type="ORF">SAMN04489832_2703</name>
</gene>
<accession>A0A1N5WUF9</accession>
<dbReference type="PANTHER" id="PTHR43482">
    <property type="entry name" value="PROTEIN AST1-RELATED"/>
    <property type="match status" value="1"/>
</dbReference>
<keyword evidence="3" id="KW-1185">Reference proteome</keyword>
<organism evidence="2 3">
    <name type="scientific">Micromonospora cremea</name>
    <dbReference type="NCBI Taxonomy" id="709881"/>
    <lineage>
        <taxon>Bacteria</taxon>
        <taxon>Bacillati</taxon>
        <taxon>Actinomycetota</taxon>
        <taxon>Actinomycetes</taxon>
        <taxon>Micromonosporales</taxon>
        <taxon>Micromonosporaceae</taxon>
        <taxon>Micromonospora</taxon>
    </lineage>
</organism>
<dbReference type="Pfam" id="PF08240">
    <property type="entry name" value="ADH_N"/>
    <property type="match status" value="1"/>
</dbReference>
<dbReference type="AlphaFoldDB" id="A0A1N5WUF9"/>
<protein>
    <submittedName>
        <fullName evidence="2">NADPH:quinone reductase</fullName>
    </submittedName>
</protein>
<dbReference type="RefSeq" id="WP_074311763.1">
    <property type="nucleotide sequence ID" value="NZ_FSQT01000001.1"/>
</dbReference>
<dbReference type="GO" id="GO:0016491">
    <property type="term" value="F:oxidoreductase activity"/>
    <property type="evidence" value="ECO:0007669"/>
    <property type="project" value="InterPro"/>
</dbReference>
<evidence type="ECO:0000313" key="3">
    <source>
        <dbReference type="Proteomes" id="UP000185124"/>
    </source>
</evidence>
<reference evidence="3" key="1">
    <citation type="submission" date="2016-12" db="EMBL/GenBank/DDBJ databases">
        <authorList>
            <person name="Varghese N."/>
            <person name="Submissions S."/>
        </authorList>
    </citation>
    <scope>NUCLEOTIDE SEQUENCE [LARGE SCALE GENOMIC DNA]</scope>
    <source>
        <strain evidence="3">DSM 45599</strain>
    </source>
</reference>
<sequence>MIGLGVRAANGALEILDLPNPRQPDAGELVLEVVAAGIGPWDALLHTGGWDVGLVPPAALGVEAVGRVTATGPDETEFRTGDLVLVHEAPLPGRSGTWAERVLVRSAHVARLPENLAPEIAAALPVAGLTAQQALDELQVDATTRLLVVGASGPTASLAVQLAHLRGADIVAGAGPARADQLRALGASEVIDTHADGWAQKSDRRFDAVLIAATGTAEDAIGLLTDGGRLTSITSDAPDPIRGITTSDLYVQPDGRALGELAALAASGELRLDVQTTPIKDGAAIADQVAGGRSGGVKYVLEF</sequence>
<dbReference type="Proteomes" id="UP000185124">
    <property type="component" value="Unassembled WGS sequence"/>
</dbReference>
<dbReference type="InterPro" id="IPR020843">
    <property type="entry name" value="ER"/>
</dbReference>
<proteinExistence type="predicted"/>
<dbReference type="Pfam" id="PF13602">
    <property type="entry name" value="ADH_zinc_N_2"/>
    <property type="match status" value="1"/>
</dbReference>
<dbReference type="InterPro" id="IPR036291">
    <property type="entry name" value="NAD(P)-bd_dom_sf"/>
</dbReference>
<dbReference type="OrthoDB" id="9801186at2"/>
<evidence type="ECO:0000259" key="1">
    <source>
        <dbReference type="SMART" id="SM00829"/>
    </source>
</evidence>
<dbReference type="EMBL" id="FSQT01000001">
    <property type="protein sequence ID" value="SIM87947.1"/>
    <property type="molecule type" value="Genomic_DNA"/>
</dbReference>
<dbReference type="Gene3D" id="3.40.50.720">
    <property type="entry name" value="NAD(P)-binding Rossmann-like Domain"/>
    <property type="match status" value="1"/>
</dbReference>
<dbReference type="Gene3D" id="3.90.180.10">
    <property type="entry name" value="Medium-chain alcohol dehydrogenases, catalytic domain"/>
    <property type="match status" value="1"/>
</dbReference>
<dbReference type="SMART" id="SM00829">
    <property type="entry name" value="PKS_ER"/>
    <property type="match status" value="1"/>
</dbReference>
<dbReference type="InterPro" id="IPR011032">
    <property type="entry name" value="GroES-like_sf"/>
</dbReference>
<dbReference type="InterPro" id="IPR013154">
    <property type="entry name" value="ADH-like_N"/>
</dbReference>
<evidence type="ECO:0000313" key="2">
    <source>
        <dbReference type="EMBL" id="SIM87947.1"/>
    </source>
</evidence>
<dbReference type="STRING" id="709881.SAMN04489832_2703"/>
<dbReference type="CDD" id="cd05289">
    <property type="entry name" value="MDR_like_2"/>
    <property type="match status" value="1"/>
</dbReference>